<dbReference type="InterPro" id="IPR003593">
    <property type="entry name" value="AAA+_ATPase"/>
</dbReference>
<evidence type="ECO:0000313" key="8">
    <source>
        <dbReference type="Proteomes" id="UP000017052"/>
    </source>
</evidence>
<dbReference type="PROSITE" id="PS00211">
    <property type="entry name" value="ABC_TRANSPORTER_1"/>
    <property type="match status" value="1"/>
</dbReference>
<dbReference type="RefSeq" id="WP_021796654.1">
    <property type="nucleotide sequence ID" value="NZ_ACVN02000064.1"/>
</dbReference>
<comment type="similarity">
    <text evidence="1">Belongs to the ABC transporter superfamily.</text>
</comment>
<keyword evidence="8" id="KW-1185">Reference proteome</keyword>
<organism evidence="7 8">
    <name type="scientific">Propionibacterium acidifaciens F0233</name>
    <dbReference type="NCBI Taxonomy" id="553198"/>
    <lineage>
        <taxon>Bacteria</taxon>
        <taxon>Bacillati</taxon>
        <taxon>Actinomycetota</taxon>
        <taxon>Actinomycetes</taxon>
        <taxon>Propionibacteriales</taxon>
        <taxon>Propionibacteriaceae</taxon>
        <taxon>Propionibacterium</taxon>
    </lineage>
</organism>
<dbReference type="PANTHER" id="PTHR42734:SF5">
    <property type="entry name" value="IRON TRANSPORT SYSTEM ATP-BINDING PROTEIN HI_0361-RELATED"/>
    <property type="match status" value="1"/>
</dbReference>
<dbReference type="Proteomes" id="UP000017052">
    <property type="component" value="Unassembled WGS sequence"/>
</dbReference>
<dbReference type="AlphaFoldDB" id="U2QX07"/>
<dbReference type="GO" id="GO:0005524">
    <property type="term" value="F:ATP binding"/>
    <property type="evidence" value="ECO:0007669"/>
    <property type="project" value="UniProtKB-KW"/>
</dbReference>
<sequence length="278" mass="29224">MDGTTRGRAAAPEDGDGTVLECRGLCVTLDGHQILVDIDVQVHRGEAVALLGANGSGKSTLVKALLGLVPTSAGSVRLFGEPLARFTRWRLIGYVPQRGESSVSNATVREIVTTGRLAHRRPFRPLGAADRAAVGEALERVGLTDRAGDPLRILSGGQQQRALIARALAGRAELLVMDEPLAALDVDTQESLAGLFGTLKADGLSILVIMHELGPMAGLIDRSIVLRTGHKVHDGPLEPTGGGSGDHHVNAPRAGAYLPDPRILPGPRVVRLHAGQEH</sequence>
<accession>U2QX07</accession>
<feature type="region of interest" description="Disordered" evidence="5">
    <location>
        <begin position="231"/>
        <end position="257"/>
    </location>
</feature>
<evidence type="ECO:0000313" key="7">
    <source>
        <dbReference type="EMBL" id="ERK61056.1"/>
    </source>
</evidence>
<dbReference type="InterPro" id="IPR050153">
    <property type="entry name" value="Metal_Ion_Import_ABC"/>
</dbReference>
<keyword evidence="3" id="KW-0547">Nucleotide-binding</keyword>
<dbReference type="InterPro" id="IPR027417">
    <property type="entry name" value="P-loop_NTPase"/>
</dbReference>
<comment type="caution">
    <text evidence="7">The sequence shown here is derived from an EMBL/GenBank/DDBJ whole genome shotgun (WGS) entry which is preliminary data.</text>
</comment>
<dbReference type="GeneID" id="95360915"/>
<gene>
    <name evidence="7" type="ORF">HMPREF0682_1383</name>
</gene>
<dbReference type="InterPro" id="IPR017871">
    <property type="entry name" value="ABC_transporter-like_CS"/>
</dbReference>
<reference evidence="7" key="1">
    <citation type="submission" date="2013-08" db="EMBL/GenBank/DDBJ databases">
        <authorList>
            <person name="Durkin A.S."/>
            <person name="Haft D.R."/>
            <person name="McCorrison J."/>
            <person name="Torralba M."/>
            <person name="Gillis M."/>
            <person name="Haft D.H."/>
            <person name="Methe B."/>
            <person name="Sutton G."/>
            <person name="Nelson K.E."/>
        </authorList>
    </citation>
    <scope>NUCLEOTIDE SEQUENCE [LARGE SCALE GENOMIC DNA]</scope>
    <source>
        <strain evidence="7">F0233</strain>
    </source>
</reference>
<evidence type="ECO:0000256" key="1">
    <source>
        <dbReference type="ARBA" id="ARBA00005417"/>
    </source>
</evidence>
<dbReference type="EMBL" id="ACVN02000064">
    <property type="protein sequence ID" value="ERK61056.1"/>
    <property type="molecule type" value="Genomic_DNA"/>
</dbReference>
<dbReference type="GO" id="GO:0016887">
    <property type="term" value="F:ATP hydrolysis activity"/>
    <property type="evidence" value="ECO:0007669"/>
    <property type="project" value="InterPro"/>
</dbReference>
<evidence type="ECO:0000256" key="4">
    <source>
        <dbReference type="ARBA" id="ARBA00022840"/>
    </source>
</evidence>
<dbReference type="InterPro" id="IPR003439">
    <property type="entry name" value="ABC_transporter-like_ATP-bd"/>
</dbReference>
<feature type="domain" description="ABC transporter" evidence="6">
    <location>
        <begin position="20"/>
        <end position="253"/>
    </location>
</feature>
<dbReference type="SMART" id="SM00382">
    <property type="entry name" value="AAA"/>
    <property type="match status" value="1"/>
</dbReference>
<keyword evidence="2" id="KW-0813">Transport</keyword>
<dbReference type="PROSITE" id="PS50893">
    <property type="entry name" value="ABC_TRANSPORTER_2"/>
    <property type="match status" value="1"/>
</dbReference>
<keyword evidence="4 7" id="KW-0067">ATP-binding</keyword>
<dbReference type="SUPFAM" id="SSF52540">
    <property type="entry name" value="P-loop containing nucleoside triphosphate hydrolases"/>
    <property type="match status" value="1"/>
</dbReference>
<protein>
    <submittedName>
        <fullName evidence="7">ABC transporter, ATP-binding protein</fullName>
    </submittedName>
</protein>
<evidence type="ECO:0000256" key="2">
    <source>
        <dbReference type="ARBA" id="ARBA00022448"/>
    </source>
</evidence>
<dbReference type="PANTHER" id="PTHR42734">
    <property type="entry name" value="METAL TRANSPORT SYSTEM ATP-BINDING PROTEIN TM_0124-RELATED"/>
    <property type="match status" value="1"/>
</dbReference>
<dbReference type="Gene3D" id="3.40.50.300">
    <property type="entry name" value="P-loop containing nucleotide triphosphate hydrolases"/>
    <property type="match status" value="1"/>
</dbReference>
<evidence type="ECO:0000256" key="5">
    <source>
        <dbReference type="SAM" id="MobiDB-lite"/>
    </source>
</evidence>
<name>U2QX07_9ACTN</name>
<evidence type="ECO:0000259" key="6">
    <source>
        <dbReference type="PROSITE" id="PS50893"/>
    </source>
</evidence>
<dbReference type="OrthoDB" id="5296765at2"/>
<evidence type="ECO:0000256" key="3">
    <source>
        <dbReference type="ARBA" id="ARBA00022741"/>
    </source>
</evidence>
<proteinExistence type="inferred from homology"/>
<dbReference type="Pfam" id="PF00005">
    <property type="entry name" value="ABC_tran"/>
    <property type="match status" value="1"/>
</dbReference>
<dbReference type="CDD" id="cd03235">
    <property type="entry name" value="ABC_Metallic_Cations"/>
    <property type="match status" value="1"/>
</dbReference>